<dbReference type="OMA" id="AMECANC"/>
<name>A0A1Y2F2Y1_PROLT</name>
<protein>
    <recommendedName>
        <fullName evidence="3">NAD-dependent epimerase/dehydratase domain-containing protein</fullName>
    </recommendedName>
</protein>
<dbReference type="PANTHER" id="PTHR10366:SF564">
    <property type="entry name" value="STEROL-4-ALPHA-CARBOXYLATE 3-DEHYDROGENASE, DECARBOXYLATING"/>
    <property type="match status" value="1"/>
</dbReference>
<dbReference type="Gene3D" id="3.40.50.720">
    <property type="entry name" value="NAD(P)-binding Rossmann-like Domain"/>
    <property type="match status" value="1"/>
</dbReference>
<evidence type="ECO:0000256" key="1">
    <source>
        <dbReference type="ARBA" id="ARBA00023002"/>
    </source>
</evidence>
<dbReference type="AlphaFoldDB" id="A0A1Y2F2Y1"/>
<dbReference type="RefSeq" id="XP_040723333.1">
    <property type="nucleotide sequence ID" value="XM_040868018.1"/>
</dbReference>
<keyword evidence="1" id="KW-0560">Oxidoreductase</keyword>
<dbReference type="CDD" id="cd05227">
    <property type="entry name" value="AR_SDR_e"/>
    <property type="match status" value="1"/>
</dbReference>
<proteinExistence type="inferred from homology"/>
<feature type="domain" description="NAD-dependent epimerase/dehydratase" evidence="3">
    <location>
        <begin position="9"/>
        <end position="266"/>
    </location>
</feature>
<dbReference type="InterPro" id="IPR001509">
    <property type="entry name" value="Epimerase_deHydtase"/>
</dbReference>
<reference evidence="4 5" key="1">
    <citation type="submission" date="2016-07" db="EMBL/GenBank/DDBJ databases">
        <title>Pervasive Adenine N6-methylation of Active Genes in Fungi.</title>
        <authorList>
            <consortium name="DOE Joint Genome Institute"/>
            <person name="Mondo S.J."/>
            <person name="Dannebaum R.O."/>
            <person name="Kuo R.C."/>
            <person name="Labutti K."/>
            <person name="Haridas S."/>
            <person name="Kuo A."/>
            <person name="Salamov A."/>
            <person name="Ahrendt S.R."/>
            <person name="Lipzen A."/>
            <person name="Sullivan W."/>
            <person name="Andreopoulos W.B."/>
            <person name="Clum A."/>
            <person name="Lindquist E."/>
            <person name="Daum C."/>
            <person name="Ramamoorthy G.K."/>
            <person name="Gryganskyi A."/>
            <person name="Culley D."/>
            <person name="Magnuson J.K."/>
            <person name="James T.Y."/>
            <person name="O'Malley M.A."/>
            <person name="Stajich J.E."/>
            <person name="Spatafora J.W."/>
            <person name="Visel A."/>
            <person name="Grigoriev I.V."/>
        </authorList>
    </citation>
    <scope>NUCLEOTIDE SEQUENCE [LARGE SCALE GENOMIC DNA]</scope>
    <source>
        <strain evidence="4 5">12-1054</strain>
    </source>
</reference>
<evidence type="ECO:0000313" key="4">
    <source>
        <dbReference type="EMBL" id="ORY78222.1"/>
    </source>
</evidence>
<dbReference type="InterPro" id="IPR050425">
    <property type="entry name" value="NAD(P)_dehydrat-like"/>
</dbReference>
<dbReference type="STRING" id="56484.A0A1Y2F2Y1"/>
<dbReference type="InterPro" id="IPR036291">
    <property type="entry name" value="NAD(P)-bd_dom_sf"/>
</dbReference>
<evidence type="ECO:0000256" key="2">
    <source>
        <dbReference type="ARBA" id="ARBA00023445"/>
    </source>
</evidence>
<sequence length="342" mass="37623">MSVQPGSLVLVTGATGYIAAHVCQQLLEKGYKVRGTARDLTSEKSTHLKDLFKQHGDKFELVQAEDLEIDGVFDDAVQDVDAVLHIASPFHFKVEDPYKDLINPAVSGTKSLLFSAKNKGKKVKSVVITSSVAAIYGPQDKGHVYTEADWNDASVKEIEKTKGSDDFNKQTAYRASKTAAERFGQQFVNEEKPTFAVSWVNPAFVFGPAIHFIKDTDSINTSVAILMNYYLSPGEISANGPTQSFVDVRDVATMHLDAMEAGDKVNNQRFICVSDWFTWQQVVDILAKNYPDRKQASGGPGAGVKEVQFTSDNSKSKKILGTKYIGLEKSVIDTVDSLKQFH</sequence>
<comment type="similarity">
    <text evidence="2">Belongs to the NAD(P)-dependent epimerase/dehydratase family. Dihydroflavonol-4-reductase subfamily.</text>
</comment>
<dbReference type="OrthoDB" id="2735536at2759"/>
<dbReference type="SUPFAM" id="SSF51735">
    <property type="entry name" value="NAD(P)-binding Rossmann-fold domains"/>
    <property type="match status" value="1"/>
</dbReference>
<organism evidence="4 5">
    <name type="scientific">Protomyces lactucae-debilis</name>
    <dbReference type="NCBI Taxonomy" id="2754530"/>
    <lineage>
        <taxon>Eukaryota</taxon>
        <taxon>Fungi</taxon>
        <taxon>Dikarya</taxon>
        <taxon>Ascomycota</taxon>
        <taxon>Taphrinomycotina</taxon>
        <taxon>Taphrinomycetes</taxon>
        <taxon>Taphrinales</taxon>
        <taxon>Protomycetaceae</taxon>
        <taxon>Protomyces</taxon>
    </lineage>
</organism>
<dbReference type="EMBL" id="MCFI01000018">
    <property type="protein sequence ID" value="ORY78222.1"/>
    <property type="molecule type" value="Genomic_DNA"/>
</dbReference>
<evidence type="ECO:0000313" key="5">
    <source>
        <dbReference type="Proteomes" id="UP000193685"/>
    </source>
</evidence>
<dbReference type="GO" id="GO:0016616">
    <property type="term" value="F:oxidoreductase activity, acting on the CH-OH group of donors, NAD or NADP as acceptor"/>
    <property type="evidence" value="ECO:0007669"/>
    <property type="project" value="TreeGrafter"/>
</dbReference>
<gene>
    <name evidence="4" type="ORF">BCR37DRAFT_350585</name>
</gene>
<dbReference type="GeneID" id="63784617"/>
<dbReference type="Pfam" id="PF01370">
    <property type="entry name" value="Epimerase"/>
    <property type="match status" value="1"/>
</dbReference>
<keyword evidence="5" id="KW-1185">Reference proteome</keyword>
<dbReference type="Proteomes" id="UP000193685">
    <property type="component" value="Unassembled WGS sequence"/>
</dbReference>
<comment type="caution">
    <text evidence="4">The sequence shown here is derived from an EMBL/GenBank/DDBJ whole genome shotgun (WGS) entry which is preliminary data.</text>
</comment>
<evidence type="ECO:0000259" key="3">
    <source>
        <dbReference type="Pfam" id="PF01370"/>
    </source>
</evidence>
<accession>A0A1Y2F2Y1</accession>
<dbReference type="PANTHER" id="PTHR10366">
    <property type="entry name" value="NAD DEPENDENT EPIMERASE/DEHYDRATASE"/>
    <property type="match status" value="1"/>
</dbReference>